<keyword evidence="2" id="KW-1185">Reference proteome</keyword>
<dbReference type="RefSeq" id="XP_002907122.1">
    <property type="nucleotide sequence ID" value="XM_002907076.1"/>
</dbReference>
<dbReference type="Proteomes" id="UP000006643">
    <property type="component" value="Unassembled WGS sequence"/>
</dbReference>
<dbReference type="InParanoid" id="D0MVM3"/>
<name>D0MVM3_PHYIT</name>
<protein>
    <submittedName>
        <fullName evidence="1">Uncharacterized protein</fullName>
    </submittedName>
</protein>
<dbReference type="AlphaFoldDB" id="D0MVM3"/>
<reference evidence="2" key="1">
    <citation type="journal article" date="2009" name="Nature">
        <title>Genome sequence and analysis of the Irish potato famine pathogen Phytophthora infestans.</title>
        <authorList>
            <consortium name="The Broad Institute Genome Sequencing Platform"/>
            <person name="Haas B.J."/>
            <person name="Kamoun S."/>
            <person name="Zody M.C."/>
            <person name="Jiang R.H."/>
            <person name="Handsaker R.E."/>
            <person name="Cano L.M."/>
            <person name="Grabherr M."/>
            <person name="Kodira C.D."/>
            <person name="Raffaele S."/>
            <person name="Torto-Alalibo T."/>
            <person name="Bozkurt T.O."/>
            <person name="Ah-Fong A.M."/>
            <person name="Alvarado L."/>
            <person name="Anderson V.L."/>
            <person name="Armstrong M.R."/>
            <person name="Avrova A."/>
            <person name="Baxter L."/>
            <person name="Beynon J."/>
            <person name="Boevink P.C."/>
            <person name="Bollmann S.R."/>
            <person name="Bos J.I."/>
            <person name="Bulone V."/>
            <person name="Cai G."/>
            <person name="Cakir C."/>
            <person name="Carrington J.C."/>
            <person name="Chawner M."/>
            <person name="Conti L."/>
            <person name="Costanzo S."/>
            <person name="Ewan R."/>
            <person name="Fahlgren N."/>
            <person name="Fischbach M.A."/>
            <person name="Fugelstad J."/>
            <person name="Gilroy E.M."/>
            <person name="Gnerre S."/>
            <person name="Green P.J."/>
            <person name="Grenville-Briggs L.J."/>
            <person name="Griffith J."/>
            <person name="Grunwald N.J."/>
            <person name="Horn K."/>
            <person name="Horner N.R."/>
            <person name="Hu C.H."/>
            <person name="Huitema E."/>
            <person name="Jeong D.H."/>
            <person name="Jones A.M."/>
            <person name="Jones J.D."/>
            <person name="Jones R.W."/>
            <person name="Karlsson E.K."/>
            <person name="Kunjeti S.G."/>
            <person name="Lamour K."/>
            <person name="Liu Z."/>
            <person name="Ma L."/>
            <person name="Maclean D."/>
            <person name="Chibucos M.C."/>
            <person name="McDonald H."/>
            <person name="McWalters J."/>
            <person name="Meijer H.J."/>
            <person name="Morgan W."/>
            <person name="Morris P.F."/>
            <person name="Munro C.A."/>
            <person name="O'Neill K."/>
            <person name="Ospina-Giraldo M."/>
            <person name="Pinzon A."/>
            <person name="Pritchard L."/>
            <person name="Ramsahoye B."/>
            <person name="Ren Q."/>
            <person name="Restrepo S."/>
            <person name="Roy S."/>
            <person name="Sadanandom A."/>
            <person name="Savidor A."/>
            <person name="Schornack S."/>
            <person name="Schwartz D.C."/>
            <person name="Schumann U.D."/>
            <person name="Schwessinger B."/>
            <person name="Seyer L."/>
            <person name="Sharpe T."/>
            <person name="Silvar C."/>
            <person name="Song J."/>
            <person name="Studholme D.J."/>
            <person name="Sykes S."/>
            <person name="Thines M."/>
            <person name="van de Vondervoort P.J."/>
            <person name="Phuntumart V."/>
            <person name="Wawra S."/>
            <person name="Weide R."/>
            <person name="Win J."/>
            <person name="Young C."/>
            <person name="Zhou S."/>
            <person name="Fry W."/>
            <person name="Meyers B.C."/>
            <person name="van West P."/>
            <person name="Ristaino J."/>
            <person name="Govers F."/>
            <person name="Birch P.R."/>
            <person name="Whisson S.C."/>
            <person name="Judelson H.S."/>
            <person name="Nusbaum C."/>
        </authorList>
    </citation>
    <scope>NUCLEOTIDE SEQUENCE [LARGE SCALE GENOMIC DNA]</scope>
    <source>
        <strain evidence="2">T30-4</strain>
    </source>
</reference>
<dbReference type="EMBL" id="DS028120">
    <property type="protein sequence ID" value="EEY63686.1"/>
    <property type="molecule type" value="Genomic_DNA"/>
</dbReference>
<organism evidence="1 2">
    <name type="scientific">Phytophthora infestans (strain T30-4)</name>
    <name type="common">Potato late blight agent</name>
    <dbReference type="NCBI Taxonomy" id="403677"/>
    <lineage>
        <taxon>Eukaryota</taxon>
        <taxon>Sar</taxon>
        <taxon>Stramenopiles</taxon>
        <taxon>Oomycota</taxon>
        <taxon>Peronosporomycetes</taxon>
        <taxon>Peronosporales</taxon>
        <taxon>Peronosporaceae</taxon>
        <taxon>Phytophthora</taxon>
    </lineage>
</organism>
<sequence length="86" mass="9442">MSDSSGGTLQSRVCSTCFSTLHGIVVTVYTILRIANVAAGRTMSRCFGNEELETPVGQHYKSFELQRNDWGPAAAQRSLRGLRYDA</sequence>
<dbReference type="VEuPathDB" id="FungiDB:PITG_02160"/>
<dbReference type="GeneID" id="9469557"/>
<dbReference type="HOGENOM" id="CLU_2502800_0_0_1"/>
<accession>D0MVM3</accession>
<dbReference type="KEGG" id="pif:PITG_02160"/>
<proteinExistence type="predicted"/>
<gene>
    <name evidence="1" type="ORF">PITG_02160</name>
</gene>
<evidence type="ECO:0000313" key="1">
    <source>
        <dbReference type="EMBL" id="EEY63686.1"/>
    </source>
</evidence>
<evidence type="ECO:0000313" key="2">
    <source>
        <dbReference type="Proteomes" id="UP000006643"/>
    </source>
</evidence>